<evidence type="ECO:0000313" key="6">
    <source>
        <dbReference type="Proteomes" id="UP001309876"/>
    </source>
</evidence>
<keyword evidence="6" id="KW-1185">Reference proteome</keyword>
<feature type="region of interest" description="Disordered" evidence="4">
    <location>
        <begin position="389"/>
        <end position="412"/>
    </location>
</feature>
<evidence type="ECO:0000256" key="1">
    <source>
        <dbReference type="ARBA" id="ARBA00009049"/>
    </source>
</evidence>
<dbReference type="Proteomes" id="UP001309876">
    <property type="component" value="Unassembled WGS sequence"/>
</dbReference>
<dbReference type="Pfam" id="PF10165">
    <property type="entry name" value="Ric8"/>
    <property type="match status" value="1"/>
</dbReference>
<dbReference type="EMBL" id="JAVRRJ010000001">
    <property type="protein sequence ID" value="KAK5090499.1"/>
    <property type="molecule type" value="Genomic_DNA"/>
</dbReference>
<protein>
    <recommendedName>
        <fullName evidence="7">Synembryn-A</fullName>
    </recommendedName>
</protein>
<keyword evidence="3" id="KW-0143">Chaperone</keyword>
<organism evidence="5 6">
    <name type="scientific">Lithohypha guttulata</name>
    <dbReference type="NCBI Taxonomy" id="1690604"/>
    <lineage>
        <taxon>Eukaryota</taxon>
        <taxon>Fungi</taxon>
        <taxon>Dikarya</taxon>
        <taxon>Ascomycota</taxon>
        <taxon>Pezizomycotina</taxon>
        <taxon>Eurotiomycetes</taxon>
        <taxon>Chaetothyriomycetidae</taxon>
        <taxon>Chaetothyriales</taxon>
        <taxon>Trichomeriaceae</taxon>
        <taxon>Lithohypha</taxon>
    </lineage>
</organism>
<name>A0AAN7T6E5_9EURO</name>
<comment type="caution">
    <text evidence="5">The sequence shown here is derived from an EMBL/GenBank/DDBJ whole genome shotgun (WGS) entry which is preliminary data.</text>
</comment>
<dbReference type="AlphaFoldDB" id="A0AAN7T6E5"/>
<evidence type="ECO:0000313" key="5">
    <source>
        <dbReference type="EMBL" id="KAK5090499.1"/>
    </source>
</evidence>
<dbReference type="InterPro" id="IPR019318">
    <property type="entry name" value="Gua_nucleotide_exch_fac_Ric8"/>
</dbReference>
<evidence type="ECO:0000256" key="2">
    <source>
        <dbReference type="ARBA" id="ARBA00022658"/>
    </source>
</evidence>
<feature type="region of interest" description="Disordered" evidence="4">
    <location>
        <begin position="436"/>
        <end position="455"/>
    </location>
</feature>
<comment type="similarity">
    <text evidence="1">Belongs to the synembryn family.</text>
</comment>
<evidence type="ECO:0008006" key="7">
    <source>
        <dbReference type="Google" id="ProtNLM"/>
    </source>
</evidence>
<dbReference type="InterPro" id="IPR016024">
    <property type="entry name" value="ARM-type_fold"/>
</dbReference>
<dbReference type="GO" id="GO:0001965">
    <property type="term" value="F:G-protein alpha-subunit binding"/>
    <property type="evidence" value="ECO:0007669"/>
    <property type="project" value="TreeGrafter"/>
</dbReference>
<sequence>MGNPPDQAQKYLNALEAELDKDTFDDRVTASELSNLKVLARSPQAAPCVYCKDGLSTLAKTAFRNDNTTRPASSLEAARIIANALLLQDQMQQVLADLGCLPGLLDFYRRPGADYEFIGGRILFLLTYKSKVDFVTLIESQSLVDNIDEHLSKHVSLASAIHSTNDSMNVSALVETLKLLYNLASKFPTQMHFFSSTTDKLIKILTRLPLPQNPLSIPTTQILNALAMIDWPSALNQAKDADMAAFSRRLIENLDCSVSVLQAPQLETALVPLLTVLRKVKEVDDQPSDELLRSSLLPRNEERNRPLGESQSLASRLLKLQTSTGSTILPEAISGLLFDLSDRDAMKFVHNIGYGHAAGYLVAHKIVLPEGLAEGSISDDMSTPIPINPVTGQRLDTEEPAATPEMTDAERQREAERLFVLFERLKATGVVDVENPLRSAQQSGRFEELSDSEPD</sequence>
<dbReference type="GO" id="GO:0005085">
    <property type="term" value="F:guanyl-nucleotide exchange factor activity"/>
    <property type="evidence" value="ECO:0007669"/>
    <property type="project" value="UniProtKB-KW"/>
</dbReference>
<dbReference type="PANTHER" id="PTHR12425:SF5">
    <property type="entry name" value="SYNEMBRYN"/>
    <property type="match status" value="1"/>
</dbReference>
<accession>A0AAN7T6E5</accession>
<keyword evidence="2" id="KW-0344">Guanine-nucleotide releasing factor</keyword>
<proteinExistence type="inferred from homology"/>
<evidence type="ECO:0000256" key="3">
    <source>
        <dbReference type="ARBA" id="ARBA00023186"/>
    </source>
</evidence>
<gene>
    <name evidence="5" type="ORF">LTR05_000671</name>
</gene>
<dbReference type="GO" id="GO:0005737">
    <property type="term" value="C:cytoplasm"/>
    <property type="evidence" value="ECO:0007669"/>
    <property type="project" value="TreeGrafter"/>
</dbReference>
<evidence type="ECO:0000256" key="4">
    <source>
        <dbReference type="SAM" id="MobiDB-lite"/>
    </source>
</evidence>
<feature type="region of interest" description="Disordered" evidence="4">
    <location>
        <begin position="291"/>
        <end position="310"/>
    </location>
</feature>
<dbReference type="GO" id="GO:0007186">
    <property type="term" value="P:G protein-coupled receptor signaling pathway"/>
    <property type="evidence" value="ECO:0007669"/>
    <property type="project" value="TreeGrafter"/>
</dbReference>
<dbReference type="SUPFAM" id="SSF48371">
    <property type="entry name" value="ARM repeat"/>
    <property type="match status" value="1"/>
</dbReference>
<dbReference type="PANTHER" id="PTHR12425">
    <property type="entry name" value="SYNEMBRYN"/>
    <property type="match status" value="1"/>
</dbReference>
<reference evidence="5 6" key="1">
    <citation type="submission" date="2023-08" db="EMBL/GenBank/DDBJ databases">
        <title>Black Yeasts Isolated from many extreme environments.</title>
        <authorList>
            <person name="Coleine C."/>
            <person name="Stajich J.E."/>
            <person name="Selbmann L."/>
        </authorList>
    </citation>
    <scope>NUCLEOTIDE SEQUENCE [LARGE SCALE GENOMIC DNA]</scope>
    <source>
        <strain evidence="5 6">CCFEE 5910</strain>
    </source>
</reference>